<evidence type="ECO:0000313" key="1">
    <source>
        <dbReference type="EMBL" id="KYD23095.1"/>
    </source>
</evidence>
<organism evidence="1 2">
    <name type="scientific">Caldibacillus debilis</name>
    <dbReference type="NCBI Taxonomy" id="301148"/>
    <lineage>
        <taxon>Bacteria</taxon>
        <taxon>Bacillati</taxon>
        <taxon>Bacillota</taxon>
        <taxon>Bacilli</taxon>
        <taxon>Bacillales</taxon>
        <taxon>Bacillaceae</taxon>
        <taxon>Caldibacillus</taxon>
    </lineage>
</organism>
<accession>A0A150MFK0</accession>
<dbReference type="Proteomes" id="UP000075683">
    <property type="component" value="Unassembled WGS sequence"/>
</dbReference>
<protein>
    <submittedName>
        <fullName evidence="1">Uncharacterized protein</fullName>
    </submittedName>
</protein>
<dbReference type="AlphaFoldDB" id="A0A150MFK0"/>
<gene>
    <name evidence="1" type="ORF">B4135_0624</name>
</gene>
<comment type="caution">
    <text evidence="1">The sequence shown here is derived from an EMBL/GenBank/DDBJ whole genome shotgun (WGS) entry which is preliminary data.</text>
</comment>
<proteinExistence type="predicted"/>
<dbReference type="EMBL" id="LQYT01000002">
    <property type="protein sequence ID" value="KYD23095.1"/>
    <property type="molecule type" value="Genomic_DNA"/>
</dbReference>
<evidence type="ECO:0000313" key="2">
    <source>
        <dbReference type="Proteomes" id="UP000075683"/>
    </source>
</evidence>
<reference evidence="1 2" key="1">
    <citation type="submission" date="2016-01" db="EMBL/GenBank/DDBJ databases">
        <title>Draft Genome Sequences of Seven Thermophilic Sporeformers Isolated from Foods.</title>
        <authorList>
            <person name="Berendsen E.M."/>
            <person name="Wells-Bennik M.H."/>
            <person name="Krawcyk A.O."/>
            <person name="De Jong A."/>
            <person name="Holsappel S."/>
            <person name="Eijlander R.T."/>
            <person name="Kuipers O.P."/>
        </authorList>
    </citation>
    <scope>NUCLEOTIDE SEQUENCE [LARGE SCALE GENOMIC DNA]</scope>
    <source>
        <strain evidence="1 2">B4135</strain>
    </source>
</reference>
<name>A0A150MFK0_9BACI</name>
<sequence>MRKFHAENPQTVIPVRIGRGNDRGRFESIFSIFHGEIRK</sequence>